<dbReference type="SUPFAM" id="SSF54695">
    <property type="entry name" value="POZ domain"/>
    <property type="match status" value="1"/>
</dbReference>
<evidence type="ECO:0000256" key="3">
    <source>
        <dbReference type="ARBA" id="ARBA00022771"/>
    </source>
</evidence>
<dbReference type="Pfam" id="PF04500">
    <property type="entry name" value="FLYWCH"/>
    <property type="match status" value="1"/>
</dbReference>
<dbReference type="InterPro" id="IPR000210">
    <property type="entry name" value="BTB/POZ_dom"/>
</dbReference>
<proteinExistence type="predicted"/>
<dbReference type="PANTHER" id="PTHR23110">
    <property type="entry name" value="BTB DOMAIN TRANSCRIPTION FACTOR"/>
    <property type="match status" value="1"/>
</dbReference>
<dbReference type="AlphaFoldDB" id="A0A1E1W6C7"/>
<reference evidence="8" key="1">
    <citation type="submission" date="2015-09" db="EMBL/GenBank/DDBJ databases">
        <title>De novo assembly of Pectinophora gossypiella (Pink Bollworm) gut transcriptome.</title>
        <authorList>
            <person name="Tassone E.E."/>
        </authorList>
    </citation>
    <scope>NUCLEOTIDE SEQUENCE</scope>
</reference>
<dbReference type="PROSITE" id="PS50097">
    <property type="entry name" value="BTB"/>
    <property type="match status" value="1"/>
</dbReference>
<evidence type="ECO:0000256" key="1">
    <source>
        <dbReference type="ARBA" id="ARBA00004123"/>
    </source>
</evidence>
<dbReference type="CDD" id="cd18315">
    <property type="entry name" value="BTB_POZ_BAB-like"/>
    <property type="match status" value="1"/>
</dbReference>
<organism evidence="8">
    <name type="scientific">Pectinophora gossypiella</name>
    <name type="common">Cotton pink bollworm</name>
    <name type="synonym">Depressaria gossypiella</name>
    <dbReference type="NCBI Taxonomy" id="13191"/>
    <lineage>
        <taxon>Eukaryota</taxon>
        <taxon>Metazoa</taxon>
        <taxon>Ecdysozoa</taxon>
        <taxon>Arthropoda</taxon>
        <taxon>Hexapoda</taxon>
        <taxon>Insecta</taxon>
        <taxon>Pterygota</taxon>
        <taxon>Neoptera</taxon>
        <taxon>Endopterygota</taxon>
        <taxon>Lepidoptera</taxon>
        <taxon>Glossata</taxon>
        <taxon>Ditrysia</taxon>
        <taxon>Gelechioidea</taxon>
        <taxon>Gelechiidae</taxon>
        <taxon>Apatetrinae</taxon>
        <taxon>Pectinophora</taxon>
    </lineage>
</organism>
<sequence>MAQPHFSLSWHLYKQSICSGLSALQQNGEFVDMTLAADGHHVKVHQMVMSLVSPYIKELLSSIQCTHPVIFLNKMSHATLCAILEYIYTGEVLVMKENLPALIEAAKELRIKGLEDMKVEVSHPNSVSQTMLATSNEGRPLTQTGYFKKSQRTDKSTEEQEDLCIPTYKISRSSNKESGSELTTMVIDDVDEQSMDDSVDQEYDDDVIETEQNESQTNVGVTPANKNKIPDTQIQYTISNQGALQMILNRFMYYLRYTSRKSSNRQWRCMDYTNKHKCPATMITKDNVVVKRFGVHNHPFHDQRILKKARENLIYSAMHDAEAMGLNKKQMSKMLPERRKKDTITDTV</sequence>
<keyword evidence="2" id="KW-0479">Metal-binding</keyword>
<dbReference type="EMBL" id="GDQN01008516">
    <property type="protein sequence ID" value="JAT82538.1"/>
    <property type="molecule type" value="Transcribed_RNA"/>
</dbReference>
<dbReference type="GO" id="GO:0005634">
    <property type="term" value="C:nucleus"/>
    <property type="evidence" value="ECO:0007669"/>
    <property type="project" value="UniProtKB-SubCell"/>
</dbReference>
<feature type="domain" description="BTB" evidence="7">
    <location>
        <begin position="31"/>
        <end position="96"/>
    </location>
</feature>
<dbReference type="GO" id="GO:0008270">
    <property type="term" value="F:zinc ion binding"/>
    <property type="evidence" value="ECO:0007669"/>
    <property type="project" value="UniProtKB-KW"/>
</dbReference>
<accession>A0A1E1W6C7</accession>
<evidence type="ECO:0000256" key="4">
    <source>
        <dbReference type="ARBA" id="ARBA00022833"/>
    </source>
</evidence>
<dbReference type="InterPro" id="IPR051095">
    <property type="entry name" value="Dros_DevTransReg"/>
</dbReference>
<evidence type="ECO:0000259" key="7">
    <source>
        <dbReference type="PROSITE" id="PS50097"/>
    </source>
</evidence>
<dbReference type="InterPro" id="IPR007588">
    <property type="entry name" value="Znf_FLYWCH"/>
</dbReference>
<evidence type="ECO:0000313" key="8">
    <source>
        <dbReference type="EMBL" id="JAT82538.1"/>
    </source>
</evidence>
<dbReference type="Gene3D" id="2.20.25.240">
    <property type="match status" value="1"/>
</dbReference>
<comment type="subcellular location">
    <subcellularLocation>
        <location evidence="1">Nucleus</location>
    </subcellularLocation>
</comment>
<dbReference type="OrthoDB" id="6482909at2759"/>
<gene>
    <name evidence="8" type="ORF">g.610</name>
</gene>
<keyword evidence="4" id="KW-0862">Zinc</keyword>
<dbReference type="GO" id="GO:0006357">
    <property type="term" value="P:regulation of transcription by RNA polymerase II"/>
    <property type="evidence" value="ECO:0007669"/>
    <property type="project" value="TreeGrafter"/>
</dbReference>
<name>A0A1E1W6C7_PECGO</name>
<dbReference type="InterPro" id="IPR011333">
    <property type="entry name" value="SKP1/BTB/POZ_sf"/>
</dbReference>
<keyword evidence="5" id="KW-0539">Nucleus</keyword>
<evidence type="ECO:0000256" key="5">
    <source>
        <dbReference type="ARBA" id="ARBA00023242"/>
    </source>
</evidence>
<dbReference type="SMART" id="SM00225">
    <property type="entry name" value="BTB"/>
    <property type="match status" value="1"/>
</dbReference>
<dbReference type="PANTHER" id="PTHR23110:SF99">
    <property type="entry name" value="BROAD-COMPLEX CORE PROTEIN ISOFORM 6"/>
    <property type="match status" value="1"/>
</dbReference>
<keyword evidence="3" id="KW-0863">Zinc-finger</keyword>
<protein>
    <recommendedName>
        <fullName evidence="7">BTB domain-containing protein</fullName>
    </recommendedName>
</protein>
<feature type="region of interest" description="Disordered" evidence="6">
    <location>
        <begin position="138"/>
        <end position="160"/>
    </location>
</feature>
<dbReference type="Pfam" id="PF00651">
    <property type="entry name" value="BTB"/>
    <property type="match status" value="1"/>
</dbReference>
<evidence type="ECO:0000256" key="2">
    <source>
        <dbReference type="ARBA" id="ARBA00022723"/>
    </source>
</evidence>
<evidence type="ECO:0000256" key="6">
    <source>
        <dbReference type="SAM" id="MobiDB-lite"/>
    </source>
</evidence>
<dbReference type="Gene3D" id="3.30.710.10">
    <property type="entry name" value="Potassium Channel Kv1.1, Chain A"/>
    <property type="match status" value="1"/>
</dbReference>